<dbReference type="GO" id="GO:0003746">
    <property type="term" value="F:translation elongation factor activity"/>
    <property type="evidence" value="ECO:0007669"/>
    <property type="project" value="UniProtKB-UniRule"/>
</dbReference>
<dbReference type="InterPro" id="IPR014717">
    <property type="entry name" value="Transl_elong_EF1B/ribsomal_bS6"/>
</dbReference>
<dbReference type="Proteomes" id="UP000002315">
    <property type="component" value="Chromosome"/>
</dbReference>
<evidence type="ECO:0000256" key="2">
    <source>
        <dbReference type="ARBA" id="ARBA00007411"/>
    </source>
</evidence>
<evidence type="ECO:0000256" key="7">
    <source>
        <dbReference type="HAMAP-Rule" id="MF_00043"/>
    </source>
</evidence>
<comment type="similarity">
    <text evidence="2 7">Belongs to the EF-1-beta/EF-1-delta family.</text>
</comment>
<dbReference type="InterPro" id="IPR036219">
    <property type="entry name" value="eEF-1beta-like_sf"/>
</dbReference>
<dbReference type="PIRSF" id="PIRSF006521">
    <property type="entry name" value="Transl_elong_EF1B_B_arc"/>
    <property type="match status" value="1"/>
</dbReference>
<gene>
    <name evidence="7" type="primary">ef1b</name>
    <name evidence="9" type="ordered locus">Mfer_0580</name>
</gene>
<dbReference type="PANTHER" id="PTHR39647">
    <property type="entry name" value="ELONGATION FACTOR 1-BETA"/>
    <property type="match status" value="1"/>
</dbReference>
<dbReference type="STRING" id="523846.Mfer_0580"/>
<reference evidence="9 10" key="1">
    <citation type="journal article" date="2010" name="Stand. Genomic Sci.">
        <title>Complete genome sequence of Methanothermus fervidus type strain (V24S).</title>
        <authorList>
            <person name="Anderson I."/>
            <person name="Djao O.D."/>
            <person name="Misra M."/>
            <person name="Chertkov O."/>
            <person name="Nolan M."/>
            <person name="Lucas S."/>
            <person name="Lapidus A."/>
            <person name="Del Rio T.G."/>
            <person name="Tice H."/>
            <person name="Cheng J.F."/>
            <person name="Tapia R."/>
            <person name="Han C."/>
            <person name="Goodwin L."/>
            <person name="Pitluck S."/>
            <person name="Liolios K."/>
            <person name="Ivanova N."/>
            <person name="Mavromatis K."/>
            <person name="Mikhailova N."/>
            <person name="Pati A."/>
            <person name="Brambilla E."/>
            <person name="Chen A."/>
            <person name="Palaniappan K."/>
            <person name="Land M."/>
            <person name="Hauser L."/>
            <person name="Chang Y.J."/>
            <person name="Jeffries C.D."/>
            <person name="Sikorski J."/>
            <person name="Spring S."/>
            <person name="Rohde M."/>
            <person name="Eichinger K."/>
            <person name="Huber H."/>
            <person name="Wirth R."/>
            <person name="Goker M."/>
            <person name="Detter J.C."/>
            <person name="Woyke T."/>
            <person name="Bristow J."/>
            <person name="Eisen J.A."/>
            <person name="Markowitz V."/>
            <person name="Hugenholtz P."/>
            <person name="Klenk H.P."/>
            <person name="Kyrpides N.C."/>
        </authorList>
    </citation>
    <scope>NUCLEOTIDE SEQUENCE [LARGE SCALE GENOMIC DNA]</scope>
    <source>
        <strain evidence="10">ATCC 43054 / DSM 2088 / JCM 10308 / V24 S</strain>
    </source>
</reference>
<dbReference type="SUPFAM" id="SSF54984">
    <property type="entry name" value="eEF-1beta-like"/>
    <property type="match status" value="1"/>
</dbReference>
<dbReference type="EMBL" id="CP002278">
    <property type="protein sequence ID" value="ADP77379.1"/>
    <property type="molecule type" value="Genomic_DNA"/>
</dbReference>
<organism evidence="9 10">
    <name type="scientific">Methanothermus fervidus (strain ATCC 43054 / DSM 2088 / JCM 10308 / V24 S)</name>
    <dbReference type="NCBI Taxonomy" id="523846"/>
    <lineage>
        <taxon>Archaea</taxon>
        <taxon>Methanobacteriati</taxon>
        <taxon>Methanobacteriota</taxon>
        <taxon>Methanomada group</taxon>
        <taxon>Methanobacteria</taxon>
        <taxon>Methanobacteriales</taxon>
        <taxon>Methanothermaceae</taxon>
        <taxon>Methanothermus</taxon>
    </lineage>
</organism>
<dbReference type="HAMAP" id="MF_00043">
    <property type="entry name" value="EF1_beta"/>
    <property type="match status" value="1"/>
</dbReference>
<evidence type="ECO:0000313" key="9">
    <source>
        <dbReference type="EMBL" id="ADP77379.1"/>
    </source>
</evidence>
<dbReference type="KEGG" id="mfv:Mfer_0580"/>
<dbReference type="SMART" id="SM00888">
    <property type="entry name" value="EF1_GNE"/>
    <property type="match status" value="1"/>
</dbReference>
<comment type="function">
    <text evidence="1 7">Promotes the exchange of GDP for GTP in EF-1-alpha/GDP, thus allowing the regeneration of EF-1-alpha/GTP that could then be used to form the ternary complex EF-1-alpha/GTP/AAtRNA.</text>
</comment>
<evidence type="ECO:0000259" key="8">
    <source>
        <dbReference type="SMART" id="SM00888"/>
    </source>
</evidence>
<evidence type="ECO:0000313" key="10">
    <source>
        <dbReference type="Proteomes" id="UP000002315"/>
    </source>
</evidence>
<dbReference type="NCBIfam" id="TIGR00489">
    <property type="entry name" value="aEF-1_beta"/>
    <property type="match status" value="1"/>
</dbReference>
<keyword evidence="4 7" id="KW-0251">Elongation factor</keyword>
<proteinExistence type="inferred from homology"/>
<dbReference type="AlphaFoldDB" id="E3GYJ7"/>
<accession>E3GYJ7</accession>
<sequence length="88" mass="9724">MGKVLATIRLTPTDPNVDLNEIKNNIQKELGEELHDIKEDPIAFGLVALNVMVVVDDAKGGTDKVEEKLSKIKNVSTVEVTDLRRLVE</sequence>
<dbReference type="PANTHER" id="PTHR39647:SF1">
    <property type="entry name" value="ELONGATION FACTOR 1-BETA"/>
    <property type="match status" value="1"/>
</dbReference>
<dbReference type="NCBIfam" id="NF001670">
    <property type="entry name" value="PRK00435.1"/>
    <property type="match status" value="1"/>
</dbReference>
<evidence type="ECO:0000256" key="6">
    <source>
        <dbReference type="ARBA" id="ARBA00032274"/>
    </source>
</evidence>
<protein>
    <recommendedName>
        <fullName evidence="3 7">Elongation factor 1-beta</fullName>
        <shortName evidence="7">EF-1-beta</shortName>
    </recommendedName>
    <alternativeName>
        <fullName evidence="6 7">aEF-1beta</fullName>
    </alternativeName>
</protein>
<dbReference type="OrthoDB" id="84643at2157"/>
<keyword evidence="10" id="KW-1185">Reference proteome</keyword>
<evidence type="ECO:0000256" key="4">
    <source>
        <dbReference type="ARBA" id="ARBA00022768"/>
    </source>
</evidence>
<feature type="domain" description="Translation elongation factor EF1B beta/delta subunit guanine nucleotide exchange" evidence="8">
    <location>
        <begin position="3"/>
        <end position="86"/>
    </location>
</feature>
<evidence type="ECO:0000256" key="5">
    <source>
        <dbReference type="ARBA" id="ARBA00022917"/>
    </source>
</evidence>
<dbReference type="CDD" id="cd00292">
    <property type="entry name" value="EF1B"/>
    <property type="match status" value="1"/>
</dbReference>
<dbReference type="InterPro" id="IPR014038">
    <property type="entry name" value="EF1B_bsu/dsu_GNE"/>
</dbReference>
<keyword evidence="5 7" id="KW-0648">Protein biosynthesis</keyword>
<dbReference type="InterPro" id="IPR004542">
    <property type="entry name" value="Transl_elong_EF1B_B_arc"/>
</dbReference>
<name>E3GYJ7_METFV</name>
<dbReference type="HOGENOM" id="CLU_165896_0_0_2"/>
<dbReference type="Gene3D" id="3.30.70.60">
    <property type="match status" value="1"/>
</dbReference>
<dbReference type="Pfam" id="PF00736">
    <property type="entry name" value="EF1_GNE"/>
    <property type="match status" value="1"/>
</dbReference>
<evidence type="ECO:0000256" key="3">
    <source>
        <dbReference type="ARBA" id="ARBA00017600"/>
    </source>
</evidence>
<evidence type="ECO:0000256" key="1">
    <source>
        <dbReference type="ARBA" id="ARBA00003815"/>
    </source>
</evidence>